<dbReference type="EMBL" id="CP045652">
    <property type="protein sequence ID" value="QGA25911.1"/>
    <property type="molecule type" value="Genomic_DNA"/>
</dbReference>
<keyword evidence="3" id="KW-1185">Reference proteome</keyword>
<sequence>MDKLSRLIILIFCLLSVTAIGQTKMNNVEAAAFKSKVEQQSKKITSISADFDATRYVSVLKNPVNSTGIFRLKGKKLLWRYHAPQQNAMLFDQDKLLMKDDKGKKSTIDLNKNRRFRQLQRLMTETNMGNVFDEANFNIAYFKESSTISATLTPKNKDLAKFIKQVELTFKNNEHTISSIKIVEKSNDYTLYKLKNKKFNSNISDSEFKL</sequence>
<dbReference type="RefSeq" id="WP_153510249.1">
    <property type="nucleotide sequence ID" value="NZ_CP045652.1"/>
</dbReference>
<reference evidence="2 3" key="1">
    <citation type="submission" date="2019-10" db="EMBL/GenBank/DDBJ databases">
        <authorList>
            <person name="Dong K."/>
        </authorList>
    </citation>
    <scope>NUCLEOTIDE SEQUENCE [LARGE SCALE GENOMIC DNA]</scope>
    <source>
        <strain evidence="3">dk4302</strain>
    </source>
</reference>
<evidence type="ECO:0008006" key="4">
    <source>
        <dbReference type="Google" id="ProtNLM"/>
    </source>
</evidence>
<evidence type="ECO:0000256" key="1">
    <source>
        <dbReference type="ARBA" id="ARBA00022729"/>
    </source>
</evidence>
<keyword evidence="1" id="KW-0732">Signal</keyword>
<gene>
    <name evidence="2" type="ORF">GFH32_06085</name>
</gene>
<evidence type="ECO:0000313" key="2">
    <source>
        <dbReference type="EMBL" id="QGA25911.1"/>
    </source>
</evidence>
<dbReference type="SUPFAM" id="SSF89392">
    <property type="entry name" value="Prokaryotic lipoproteins and lipoprotein localization factors"/>
    <property type="match status" value="1"/>
</dbReference>
<dbReference type="PANTHER" id="PTHR35869:SF1">
    <property type="entry name" value="OUTER-MEMBRANE LIPOPROTEIN CARRIER PROTEIN"/>
    <property type="match status" value="1"/>
</dbReference>
<evidence type="ECO:0000313" key="3">
    <source>
        <dbReference type="Proteomes" id="UP000326921"/>
    </source>
</evidence>
<dbReference type="PANTHER" id="PTHR35869">
    <property type="entry name" value="OUTER-MEMBRANE LIPOPROTEIN CARRIER PROTEIN"/>
    <property type="match status" value="1"/>
</dbReference>
<dbReference type="AlphaFoldDB" id="A0A5Q0QAI3"/>
<dbReference type="Proteomes" id="UP000326921">
    <property type="component" value="Chromosome"/>
</dbReference>
<proteinExistence type="predicted"/>
<dbReference type="KEGG" id="sphe:GFH32_06085"/>
<dbReference type="CDD" id="cd16325">
    <property type="entry name" value="LolA"/>
    <property type="match status" value="1"/>
</dbReference>
<accession>A0A5Q0QAI3</accession>
<organism evidence="2 3">
    <name type="scientific">Sphingobacterium zhuxiongii</name>
    <dbReference type="NCBI Taxonomy" id="2662364"/>
    <lineage>
        <taxon>Bacteria</taxon>
        <taxon>Pseudomonadati</taxon>
        <taxon>Bacteroidota</taxon>
        <taxon>Sphingobacteriia</taxon>
        <taxon>Sphingobacteriales</taxon>
        <taxon>Sphingobacteriaceae</taxon>
        <taxon>Sphingobacterium</taxon>
    </lineage>
</organism>
<dbReference type="Pfam" id="PF03548">
    <property type="entry name" value="LolA"/>
    <property type="match status" value="1"/>
</dbReference>
<dbReference type="Gene3D" id="2.50.20.10">
    <property type="entry name" value="Lipoprotein localisation LolA/LolB/LppX"/>
    <property type="match status" value="1"/>
</dbReference>
<dbReference type="InterPro" id="IPR004564">
    <property type="entry name" value="OM_lipoprot_carrier_LolA-like"/>
</dbReference>
<protein>
    <recommendedName>
        <fullName evidence="4">Outer membrane lipoprotein carrier protein LolA</fullName>
    </recommendedName>
</protein>
<dbReference type="InterPro" id="IPR029046">
    <property type="entry name" value="LolA/LolB/LppX"/>
</dbReference>
<name>A0A5Q0QAI3_9SPHI</name>